<evidence type="ECO:0000313" key="3">
    <source>
        <dbReference type="EMBL" id="QAY65864.1"/>
    </source>
</evidence>
<dbReference type="PANTHER" id="PTHR47199:SF2">
    <property type="entry name" value="PHOTOSYSTEM II STABILITY_ASSEMBLY FACTOR HCF136, CHLOROPLASTIC"/>
    <property type="match status" value="1"/>
</dbReference>
<feature type="region of interest" description="Disordered" evidence="1">
    <location>
        <begin position="257"/>
        <end position="286"/>
    </location>
</feature>
<dbReference type="InterPro" id="IPR015943">
    <property type="entry name" value="WD40/YVTN_repeat-like_dom_sf"/>
</dbReference>
<dbReference type="PANTHER" id="PTHR47199">
    <property type="entry name" value="PHOTOSYSTEM II STABILITY/ASSEMBLY FACTOR HCF136, CHLOROPLASTIC"/>
    <property type="match status" value="1"/>
</dbReference>
<evidence type="ECO:0000256" key="1">
    <source>
        <dbReference type="SAM" id="MobiDB-lite"/>
    </source>
</evidence>
<feature type="chain" id="PRO_5038754020" description="Photosynthesis system II assembly factor Ycf48/Hcf136-like domain-containing protein" evidence="2">
    <location>
        <begin position="20"/>
        <end position="371"/>
    </location>
</feature>
<dbReference type="AlphaFoldDB" id="A0A4P6ESJ2"/>
<sequence length="371" mass="38452">MKKWKVIIAATAMAAAVTAAVPMSQSAASPAGLFSGTPAGGDSYHFSAIQFLSSTTGRAAGNGFIVGTSDAGSSWQPIYKGTWQFSELDFINNTTGWALAKSDAVGPNALIYTKDGGSTFTKIKTGDLKLLHVDFKDANNGFGYNFAFAYRTSDGGKSWTQIPTPPNTRYADFQDTNNGWTLVVVPGFGYKLYETANGGKSWTMKLSVKSDEVTGGQLAVKGREVWAAFNGGAGMSQQSYSVYASADNGADWRKVISQSTAGGGPAPGGAQGIASEGPASPGGHPGNLELIDGAAVLAGYSPAGGVIGVGRSLDSGKSWTNLPAVPGFQSIISFTSQTSGWMADTSITQPAVYRTKDGGKSWTNVLTIPAR</sequence>
<dbReference type="SUPFAM" id="SSF110296">
    <property type="entry name" value="Oligoxyloglucan reducing end-specific cellobiohydrolase"/>
    <property type="match status" value="2"/>
</dbReference>
<evidence type="ECO:0008006" key="5">
    <source>
        <dbReference type="Google" id="ProtNLM"/>
    </source>
</evidence>
<organism evidence="3 4">
    <name type="scientific">Paenibacillus protaetiae</name>
    <dbReference type="NCBI Taxonomy" id="2509456"/>
    <lineage>
        <taxon>Bacteria</taxon>
        <taxon>Bacillati</taxon>
        <taxon>Bacillota</taxon>
        <taxon>Bacilli</taxon>
        <taxon>Bacillales</taxon>
        <taxon>Paenibacillaceae</taxon>
        <taxon>Paenibacillus</taxon>
    </lineage>
</organism>
<keyword evidence="2" id="KW-0732">Signal</keyword>
<dbReference type="RefSeq" id="WP_129438836.1">
    <property type="nucleotide sequence ID" value="NZ_CP035492.1"/>
</dbReference>
<dbReference type="CDD" id="cd15482">
    <property type="entry name" value="Sialidase_non-viral"/>
    <property type="match status" value="1"/>
</dbReference>
<feature type="signal peptide" evidence="2">
    <location>
        <begin position="1"/>
        <end position="19"/>
    </location>
</feature>
<feature type="compositionally biased region" description="Gly residues" evidence="1">
    <location>
        <begin position="261"/>
        <end position="271"/>
    </location>
</feature>
<accession>A0A4P6ESJ2</accession>
<proteinExistence type="predicted"/>
<evidence type="ECO:0000313" key="4">
    <source>
        <dbReference type="Proteomes" id="UP000293568"/>
    </source>
</evidence>
<gene>
    <name evidence="3" type="ORF">ET464_05185</name>
</gene>
<evidence type="ECO:0000256" key="2">
    <source>
        <dbReference type="SAM" id="SignalP"/>
    </source>
</evidence>
<protein>
    <recommendedName>
        <fullName evidence="5">Photosynthesis system II assembly factor Ycf48/Hcf136-like domain-containing protein</fullName>
    </recommendedName>
</protein>
<name>A0A4P6ESJ2_9BACL</name>
<keyword evidence="4" id="KW-1185">Reference proteome</keyword>
<dbReference type="KEGG" id="pprt:ET464_05185"/>
<dbReference type="OrthoDB" id="2661955at2"/>
<dbReference type="EMBL" id="CP035492">
    <property type="protein sequence ID" value="QAY65864.1"/>
    <property type="molecule type" value="Genomic_DNA"/>
</dbReference>
<dbReference type="Proteomes" id="UP000293568">
    <property type="component" value="Chromosome"/>
</dbReference>
<reference evidence="3 4" key="1">
    <citation type="submission" date="2019-01" db="EMBL/GenBank/DDBJ databases">
        <title>Genome sequencing of strain FW100M-2.</title>
        <authorList>
            <person name="Heo J."/>
            <person name="Kim S.-J."/>
            <person name="Kim J.-S."/>
            <person name="Hong S.-B."/>
            <person name="Kwon S.-W."/>
        </authorList>
    </citation>
    <scope>NUCLEOTIDE SEQUENCE [LARGE SCALE GENOMIC DNA]</scope>
    <source>
        <strain evidence="3 4">FW100M-2</strain>
    </source>
</reference>
<dbReference type="Gene3D" id="2.130.10.10">
    <property type="entry name" value="YVTN repeat-like/Quinoprotein amine dehydrogenase"/>
    <property type="match status" value="2"/>
</dbReference>